<protein>
    <recommendedName>
        <fullName evidence="5">DUF4352 domain-containing protein</fullName>
    </recommendedName>
</protein>
<keyword evidence="2" id="KW-0812">Transmembrane</keyword>
<keyword evidence="2" id="KW-1133">Transmembrane helix</keyword>
<accession>A0ABT2JYZ7</accession>
<gene>
    <name evidence="3" type="ORF">LHJ74_23885</name>
</gene>
<proteinExistence type="predicted"/>
<evidence type="ECO:0008006" key="5">
    <source>
        <dbReference type="Google" id="ProtNLM"/>
    </source>
</evidence>
<dbReference type="Proteomes" id="UP001156389">
    <property type="component" value="Unassembled WGS sequence"/>
</dbReference>
<evidence type="ECO:0000256" key="2">
    <source>
        <dbReference type="SAM" id="Phobius"/>
    </source>
</evidence>
<sequence>MSEPDSRTITAAPDTPADLPVPSDLAEPSGTLRSALRSVLLVLGSVLLVLAVVVAVALHELQEDIDAAGGPELNSPGGFGEPLSAGNTARYKDGVKLKLSALHRAVPAFGDGAREPGDRTYLFSLTYENGGDEPLAFGPDHATGFDFWAGTHAEEDALLEGAPDWENGEETEALLPGALEPGRSLTLPLRYTLAEGVPVVTFSVELMDGREPVYWEIPVDDLTR</sequence>
<keyword evidence="4" id="KW-1185">Reference proteome</keyword>
<feature type="transmembrane region" description="Helical" evidence="2">
    <location>
        <begin position="39"/>
        <end position="58"/>
    </location>
</feature>
<feature type="region of interest" description="Disordered" evidence="1">
    <location>
        <begin position="1"/>
        <end position="23"/>
    </location>
</feature>
<dbReference type="EMBL" id="JAJAGO010000011">
    <property type="protein sequence ID" value="MCT2592916.1"/>
    <property type="molecule type" value="Genomic_DNA"/>
</dbReference>
<keyword evidence="2" id="KW-0472">Membrane</keyword>
<evidence type="ECO:0000313" key="4">
    <source>
        <dbReference type="Proteomes" id="UP001156389"/>
    </source>
</evidence>
<organism evidence="3 4">
    <name type="scientific">Streptomyces gossypii</name>
    <dbReference type="NCBI Taxonomy" id="2883101"/>
    <lineage>
        <taxon>Bacteria</taxon>
        <taxon>Bacillati</taxon>
        <taxon>Actinomycetota</taxon>
        <taxon>Actinomycetes</taxon>
        <taxon>Kitasatosporales</taxon>
        <taxon>Streptomycetaceae</taxon>
        <taxon>Streptomyces</taxon>
    </lineage>
</organism>
<dbReference type="RefSeq" id="WP_260220240.1">
    <property type="nucleotide sequence ID" value="NZ_JAJAGO010000011.1"/>
</dbReference>
<reference evidence="3 4" key="1">
    <citation type="submission" date="2021-10" db="EMBL/GenBank/DDBJ databases">
        <title>Streptomyces gossypii sp. nov., isolated from soil collected from cotton field.</title>
        <authorList>
            <person name="Ge X."/>
            <person name="Chen X."/>
            <person name="Liu W."/>
        </authorList>
    </citation>
    <scope>NUCLEOTIDE SEQUENCE [LARGE SCALE GENOMIC DNA]</scope>
    <source>
        <strain evidence="3 4">N2-109</strain>
    </source>
</reference>
<evidence type="ECO:0000313" key="3">
    <source>
        <dbReference type="EMBL" id="MCT2592916.1"/>
    </source>
</evidence>
<name>A0ABT2JYZ7_9ACTN</name>
<evidence type="ECO:0000256" key="1">
    <source>
        <dbReference type="SAM" id="MobiDB-lite"/>
    </source>
</evidence>
<comment type="caution">
    <text evidence="3">The sequence shown here is derived from an EMBL/GenBank/DDBJ whole genome shotgun (WGS) entry which is preliminary data.</text>
</comment>